<keyword evidence="2" id="KW-1133">Transmembrane helix</keyword>
<dbReference type="Proteomes" id="UP001172756">
    <property type="component" value="Unassembled WGS sequence"/>
</dbReference>
<comment type="caution">
    <text evidence="3">The sequence shown here is derived from an EMBL/GenBank/DDBJ whole genome shotgun (WGS) entry which is preliminary data.</text>
</comment>
<evidence type="ECO:0000313" key="3">
    <source>
        <dbReference type="EMBL" id="MDN4483384.1"/>
    </source>
</evidence>
<dbReference type="InterPro" id="IPR036116">
    <property type="entry name" value="FN3_sf"/>
</dbReference>
<keyword evidence="2" id="KW-0812">Transmembrane</keyword>
<dbReference type="SUPFAM" id="SSF49265">
    <property type="entry name" value="Fibronectin type III"/>
    <property type="match status" value="1"/>
</dbReference>
<dbReference type="EMBL" id="JAUHQB010000004">
    <property type="protein sequence ID" value="MDN4483384.1"/>
    <property type="molecule type" value="Genomic_DNA"/>
</dbReference>
<gene>
    <name evidence="3" type="ORF">QQ002_07525</name>
</gene>
<organism evidence="3 4">
    <name type="scientific">Demequina lignilytica</name>
    <dbReference type="NCBI Taxonomy" id="3051663"/>
    <lineage>
        <taxon>Bacteria</taxon>
        <taxon>Bacillati</taxon>
        <taxon>Actinomycetota</taxon>
        <taxon>Actinomycetes</taxon>
        <taxon>Micrococcales</taxon>
        <taxon>Demequinaceae</taxon>
        <taxon>Demequina</taxon>
    </lineage>
</organism>
<dbReference type="Gene3D" id="2.60.40.3440">
    <property type="match status" value="1"/>
</dbReference>
<name>A0AB35MHX4_9MICO</name>
<feature type="region of interest" description="Disordered" evidence="1">
    <location>
        <begin position="372"/>
        <end position="408"/>
    </location>
</feature>
<dbReference type="InterPro" id="IPR013783">
    <property type="entry name" value="Ig-like_fold"/>
</dbReference>
<dbReference type="GO" id="GO:0005975">
    <property type="term" value="P:carbohydrate metabolic process"/>
    <property type="evidence" value="ECO:0007669"/>
    <property type="project" value="UniProtKB-ARBA"/>
</dbReference>
<protein>
    <submittedName>
        <fullName evidence="3">Ig-like domain-containing protein</fullName>
    </submittedName>
</protein>
<sequence>MAVLDRTTSARRRRAGRSVAGILAVVAAVGVVVAPGFDEREAATAVTGVWALQTGDGQRFAHVNTEVGEVDTVKDVDSPSALVQDGDALMVLSAALSSATVLDAGRPSDVAAGTAGAAPTPSGTSAVAAAGDAVAYLAAEGDVLVGRLSDGTAVDPVEVLADAELGGDRGLRADAIAVDAGGVVAAFSLARGAVVTAGADGTVTATDPVPGLLEDGDFQLTLAAGRWALLDAASGQLWRQGEDAAVATGVRPTARIQTATSGAEIYLADASGLVRVAADGEARRVFGDQGAEAGAPAAPVEVDGVVYAAWLPAGTGDGTLWSSAGPSVPLDYAGATLAERREPVLRANGDRVILNEERSGWVWEAPSGALVASSQDWEPEDVDAPSGADQEVATEVREPRPPVAEDDSLGARAGRQTRLPVLLNDHDANRDVLTIDPGSIVISDPDAVGIAVAEDGQALVASVAAGASGSVTVQYAVTDGTAEDGLRSDPATVLLTIVGERDQGAPAWCGVPGCVREWPAPQVAPGGTVAVDVLEGWVDPEGDPLYVSGATTASEGASVAASPEGTLVVRAGASTGATIDVEVTVTDARGASAERRLRVAVVGEPRLSLEPVTVRAVEGVRTTVDLAARVTGSRGTVQVLEASADPGEGATVEVLPSGAGIVVTAQEPGDHLVDVTLADGTQQARGTVRVDAIALEDESLATVPLTAFVRPHEDVTVDVLEAVDNPAGRVLLLSDASVEPVDGGRLQAQVVGHGALRLSGTTGDGQAGTIGVVRYTVSDGSGRAATTVRGEVTVVLLDESIPSPPLATDDAITVRSGGQVDVRVLDGDVAAAGAVVALDPDSVVAPEGGGLAFAAGPVVRILAPASAGTYRIPYTAYILGHPAQRDDAVLTVTVTAGDDNGAPAPRELSGRVASGEEVRIPFDGTGLDPDGDRVVLDAVLQQPLHGSARVSSDGSAIVYTSVPGYSGQDELTYGVVDERGLGATATARIGVVASDADPAPVTYTDFVQVQASEGRRVVVTPLANDVDLTGGELELLDVRPDAVAGSAEEALLAALVEDEALESGEVAFVVTDQPGTYTFLYSARNATGSTAQGRIVLKTVREPVSDVPVIADTVLTADTRAQFVDGVDVLDGTVAWASGDAGALTVTLWGDAPGVTVDGSRISGPLPDRTRIIPFEVRGADFTGAEAVSYGFLRVPGLDDLRLTLRDGAGITVDEAGEASADVSALVAVPASGDLQIDADQTHAGGSRDEARCEAAGAMRVRYVAGRGAPYADTCLVAVRLAGQTDWTVLPIPVSVVPEDPQPMLEAGSLEVSPGGTATFDLSALVRWPTGAAAPAVRIESSYGGQLFVVTRARDTVTVRARDDAQPGRTEAVTVSLPAYPDAGTRVLSLVVGPAPSELPKGGTVAASCSQAAGGSCVFDVVGVGGEVNPLPDTALEVVSVTPAGACPDVELALEGTTAIRATWTDDAPGGECEAVFAVRDAQGRVSSAERAGSLTLDLQGYPAAPAGVTQEAYGPGTLTLAVQPGAAARAHPALTGFDVLEDGVRVATCTPSGTCTTISGLTDGDRHTYTVHAVNAVGRSLAAATAVAWSYTAPEPVTVVSWSPTVTSGDGGRIDLVLDVGDPAPGEVRLESGTASQSLEVRGPGEQTFAAVAVGSNEPVTVTLTPVSGIEPPPGAQASGAVTTFTAHGIGRPTIASATATAADGSAEAVITVATRAGGAGAATWVGTAVSGTCRADTEVPDGTGSVDLRVAVAENSVTTVTVCAESRFDGDVYGRAPDASVTVTAFTDPGAPVLERGYQADSACVGTGSSCSTALLRDPQWRALGARGAVLMYRGSDGVESETFGDVLAAGRPVEVAAYWCIDLAGGDRRCSEQTTPVTAESGPPYRPTVALPSCTVGEEPAAVLGASPADVGLVYAMLDGAGAPTADPSEMRSVTVTATFVGALAGMAPWTSAPVTCDGAPAEASS</sequence>
<dbReference type="Gene3D" id="2.60.40.10">
    <property type="entry name" value="Immunoglobulins"/>
    <property type="match status" value="1"/>
</dbReference>
<accession>A0AB35MHX4</accession>
<reference evidence="3 4" key="1">
    <citation type="submission" date="2023-06" db="EMBL/GenBank/DDBJ databases">
        <title>SYSU T0a273.</title>
        <authorList>
            <person name="Gao L."/>
            <person name="Fang B.-Z."/>
            <person name="Li W.-J."/>
        </authorList>
    </citation>
    <scope>NUCLEOTIDE SEQUENCE [LARGE SCALE GENOMIC DNA]</scope>
    <source>
        <strain evidence="3 4">SYSU T0a273</strain>
    </source>
</reference>
<proteinExistence type="predicted"/>
<dbReference type="RefSeq" id="WP_301160261.1">
    <property type="nucleotide sequence ID" value="NZ_JAUHQB010000004.1"/>
</dbReference>
<evidence type="ECO:0000313" key="4">
    <source>
        <dbReference type="Proteomes" id="UP001172756"/>
    </source>
</evidence>
<keyword evidence="2" id="KW-0472">Membrane</keyword>
<dbReference type="Pfam" id="PF17963">
    <property type="entry name" value="Big_9"/>
    <property type="match status" value="3"/>
</dbReference>
<feature type="transmembrane region" description="Helical" evidence="2">
    <location>
        <begin position="20"/>
        <end position="37"/>
    </location>
</feature>
<evidence type="ECO:0000256" key="1">
    <source>
        <dbReference type="SAM" id="MobiDB-lite"/>
    </source>
</evidence>
<evidence type="ECO:0000256" key="2">
    <source>
        <dbReference type="SAM" id="Phobius"/>
    </source>
</evidence>